<evidence type="ECO:0000313" key="5">
    <source>
        <dbReference type="Proteomes" id="UP000038040"/>
    </source>
</evidence>
<name>A0A158Q445_DRAME</name>
<dbReference type="STRING" id="318479.A0A158Q445"/>
<dbReference type="GO" id="GO:0007131">
    <property type="term" value="P:reciprocal meiotic recombination"/>
    <property type="evidence" value="ECO:0007669"/>
    <property type="project" value="TreeGrafter"/>
</dbReference>
<organism evidence="5 7">
    <name type="scientific">Dracunculus medinensis</name>
    <name type="common">Guinea worm</name>
    <dbReference type="NCBI Taxonomy" id="318479"/>
    <lineage>
        <taxon>Eukaryota</taxon>
        <taxon>Metazoa</taxon>
        <taxon>Ecdysozoa</taxon>
        <taxon>Nematoda</taxon>
        <taxon>Chromadorea</taxon>
        <taxon>Rhabditida</taxon>
        <taxon>Spirurina</taxon>
        <taxon>Dracunculoidea</taxon>
        <taxon>Dracunculidae</taxon>
        <taxon>Dracunculus</taxon>
    </lineage>
</organism>
<dbReference type="PANTHER" id="PTHR46457:SF1">
    <property type="entry name" value="DNA REPAIR PROTEIN RAD51 HOMOLOG 4"/>
    <property type="match status" value="1"/>
</dbReference>
<evidence type="ECO:0000256" key="2">
    <source>
        <dbReference type="ARBA" id="ARBA00023242"/>
    </source>
</evidence>
<evidence type="ECO:0000313" key="6">
    <source>
        <dbReference type="Proteomes" id="UP000274756"/>
    </source>
</evidence>
<feature type="domain" description="RecA family profile 1" evidence="3">
    <location>
        <begin position="23"/>
        <end position="191"/>
    </location>
</feature>
<dbReference type="GO" id="GO:0042148">
    <property type="term" value="P:DNA strand invasion"/>
    <property type="evidence" value="ECO:0007669"/>
    <property type="project" value="TreeGrafter"/>
</dbReference>
<keyword evidence="2" id="KW-0539">Nucleus</keyword>
<dbReference type="InterPro" id="IPR051988">
    <property type="entry name" value="HRR_RAD51_Paralog"/>
</dbReference>
<proteinExistence type="predicted"/>
<dbReference type="GO" id="GO:0005524">
    <property type="term" value="F:ATP binding"/>
    <property type="evidence" value="ECO:0007669"/>
    <property type="project" value="InterPro"/>
</dbReference>
<dbReference type="Pfam" id="PF08423">
    <property type="entry name" value="Rad51"/>
    <property type="match status" value="1"/>
</dbReference>
<dbReference type="GO" id="GO:0140664">
    <property type="term" value="F:ATP-dependent DNA damage sensor activity"/>
    <property type="evidence" value="ECO:0007669"/>
    <property type="project" value="InterPro"/>
</dbReference>
<reference evidence="7" key="1">
    <citation type="submission" date="2016-04" db="UniProtKB">
        <authorList>
            <consortium name="WormBaseParasite"/>
        </authorList>
    </citation>
    <scope>IDENTIFICATION</scope>
</reference>
<dbReference type="GO" id="GO:0000723">
    <property type="term" value="P:telomere maintenance"/>
    <property type="evidence" value="ECO:0007669"/>
    <property type="project" value="TreeGrafter"/>
</dbReference>
<evidence type="ECO:0000256" key="1">
    <source>
        <dbReference type="ARBA" id="ARBA00004123"/>
    </source>
</evidence>
<reference evidence="4 6" key="2">
    <citation type="submission" date="2018-11" db="EMBL/GenBank/DDBJ databases">
        <authorList>
            <consortium name="Pathogen Informatics"/>
        </authorList>
    </citation>
    <scope>NUCLEOTIDE SEQUENCE [LARGE SCALE GENOMIC DNA]</scope>
</reference>
<dbReference type="GO" id="GO:0033063">
    <property type="term" value="C:Rad51B-Rad51C-Rad51D-XRCC2 complex"/>
    <property type="evidence" value="ECO:0007669"/>
    <property type="project" value="TreeGrafter"/>
</dbReference>
<dbReference type="Gene3D" id="3.40.50.300">
    <property type="entry name" value="P-loop containing nucleotide triphosphate hydrolases"/>
    <property type="match status" value="1"/>
</dbReference>
<dbReference type="PROSITE" id="PS50162">
    <property type="entry name" value="RECA_2"/>
    <property type="match status" value="1"/>
</dbReference>
<dbReference type="PANTHER" id="PTHR46457">
    <property type="entry name" value="DNA REPAIR PROTEIN RAD51 HOMOLOG 4"/>
    <property type="match status" value="1"/>
</dbReference>
<dbReference type="WBParaSite" id="DME_0000398701-mRNA-1">
    <property type="protein sequence ID" value="DME_0000398701-mRNA-1"/>
    <property type="gene ID" value="DME_0000398701"/>
</dbReference>
<dbReference type="InterPro" id="IPR020588">
    <property type="entry name" value="RecA_ATP-bd"/>
</dbReference>
<accession>A0A158Q445</accession>
<dbReference type="InterPro" id="IPR013632">
    <property type="entry name" value="Rad51_C"/>
</dbReference>
<dbReference type="OrthoDB" id="336321at2759"/>
<dbReference type="AlphaFoldDB" id="A0A158Q445"/>
<gene>
    <name evidence="4" type="ORF">DME_LOCUS7992</name>
</gene>
<dbReference type="GO" id="GO:0000400">
    <property type="term" value="F:four-way junction DNA binding"/>
    <property type="evidence" value="ECO:0007669"/>
    <property type="project" value="TreeGrafter"/>
</dbReference>
<protein>
    <submittedName>
        <fullName evidence="7">RECA_2 domain-containing protein</fullName>
    </submittedName>
</protein>
<evidence type="ECO:0000259" key="3">
    <source>
        <dbReference type="PROSITE" id="PS50162"/>
    </source>
</evidence>
<dbReference type="Proteomes" id="UP000038040">
    <property type="component" value="Unplaced"/>
</dbReference>
<dbReference type="SUPFAM" id="SSF52540">
    <property type="entry name" value="P-loop containing nucleoside triphosphate hydrolases"/>
    <property type="match status" value="1"/>
</dbReference>
<dbReference type="EMBL" id="UYYG01001164">
    <property type="protein sequence ID" value="VDN58019.1"/>
    <property type="molecule type" value="Genomic_DNA"/>
</dbReference>
<comment type="subcellular location">
    <subcellularLocation>
        <location evidence="1">Nucleus</location>
    </subcellularLocation>
</comment>
<evidence type="ECO:0000313" key="7">
    <source>
        <dbReference type="WBParaSite" id="DME_0000398701-mRNA-1"/>
    </source>
</evidence>
<dbReference type="GO" id="GO:0005657">
    <property type="term" value="C:replication fork"/>
    <property type="evidence" value="ECO:0007669"/>
    <property type="project" value="TreeGrafter"/>
</dbReference>
<keyword evidence="6" id="KW-1185">Reference proteome</keyword>
<evidence type="ECO:0000313" key="4">
    <source>
        <dbReference type="EMBL" id="VDN58019.1"/>
    </source>
</evidence>
<dbReference type="GO" id="GO:0000724">
    <property type="term" value="P:double-strand break repair via homologous recombination"/>
    <property type="evidence" value="ECO:0007669"/>
    <property type="project" value="TreeGrafter"/>
</dbReference>
<dbReference type="InterPro" id="IPR027417">
    <property type="entry name" value="P-loop_NTPase"/>
</dbReference>
<dbReference type="GO" id="GO:0005815">
    <property type="term" value="C:microtubule organizing center"/>
    <property type="evidence" value="ECO:0007669"/>
    <property type="project" value="TreeGrafter"/>
</dbReference>
<sequence>MELISDTYKQESAFDLFVSLQASWLFLKCGCPNIDSLLHGGILKGEITEIVGAIAVGKTQFCLTITAEVLLNLENDDYVIYIDTNGSFRSKRLLQIINSRNSSRMQNVEYLLSRVLVIFINDENGLNKALDNIKRCGKKISLLIVDSIGSALAETSLCYLDKGKVIVDEIVEKLRSIALVFGCAVLTTNHLVFWRNSPSPSLGNRWLTAVNSRFLMEKLPNGFCIQLITSKRYQLSGEQAFYEINEKGIDSLKQEDKKIISEASLISS</sequence>
<dbReference type="GO" id="GO:0003697">
    <property type="term" value="F:single-stranded DNA binding"/>
    <property type="evidence" value="ECO:0007669"/>
    <property type="project" value="TreeGrafter"/>
</dbReference>
<dbReference type="Proteomes" id="UP000274756">
    <property type="component" value="Unassembled WGS sequence"/>
</dbReference>